<evidence type="ECO:0000256" key="1">
    <source>
        <dbReference type="SAM" id="Phobius"/>
    </source>
</evidence>
<dbReference type="STRING" id="118060.ATZ35_06780"/>
<keyword evidence="1" id="KW-0812">Transmembrane</keyword>
<sequence length="107" mass="11823">MKKIIGGCAVLLFLLWLVPPYQVVAEGINRTDAAISFEETQKENKGKLPSTYVPKVNTSTSRGQLPFTGELVQSFIFLLAIIEGLIVCLCIFSFKKIYHSKKGGEAE</sequence>
<evidence type="ECO:0000313" key="3">
    <source>
        <dbReference type="Proteomes" id="UP000067523"/>
    </source>
</evidence>
<feature type="transmembrane region" description="Helical" evidence="1">
    <location>
        <begin position="71"/>
        <end position="92"/>
    </location>
</feature>
<evidence type="ECO:0000313" key="2">
    <source>
        <dbReference type="EMBL" id="ALS36870.1"/>
    </source>
</evidence>
<keyword evidence="1" id="KW-0472">Membrane</keyword>
<accession>A0A0U2WNM9</accession>
<dbReference type="Proteomes" id="UP000067523">
    <property type="component" value="Chromosome"/>
</dbReference>
<dbReference type="EMBL" id="CP013655">
    <property type="protein sequence ID" value="ALS36870.1"/>
    <property type="molecule type" value="Genomic_DNA"/>
</dbReference>
<keyword evidence="3" id="KW-1185">Reference proteome</keyword>
<dbReference type="AlphaFoldDB" id="A0A0U2WNM9"/>
<name>A0A0U2WNM9_9ENTE</name>
<proteinExistence type="predicted"/>
<gene>
    <name evidence="2" type="ORF">ATZ35_06780</name>
</gene>
<keyword evidence="1" id="KW-1133">Transmembrane helix</keyword>
<reference evidence="3" key="1">
    <citation type="submission" date="2015-12" db="EMBL/GenBank/DDBJ databases">
        <authorList>
            <person name="Lauer A."/>
            <person name="Humrighouse B."/>
            <person name="Loparev V."/>
            <person name="Shewmaker P.L."/>
            <person name="Whitney A.M."/>
            <person name="McLaughlin R.W."/>
        </authorList>
    </citation>
    <scope>NUCLEOTIDE SEQUENCE [LARGE SCALE GENOMIC DNA]</scope>
    <source>
        <strain evidence="3">LMG 26678</strain>
    </source>
</reference>
<protein>
    <submittedName>
        <fullName evidence="2">Uncharacterized protein</fullName>
    </submittedName>
</protein>
<dbReference type="RefSeq" id="WP_208930089.1">
    <property type="nucleotide sequence ID" value="NZ_CP013655.1"/>
</dbReference>
<organism evidence="2 3">
    <name type="scientific">Enterococcus rotai</name>
    <dbReference type="NCBI Taxonomy" id="118060"/>
    <lineage>
        <taxon>Bacteria</taxon>
        <taxon>Bacillati</taxon>
        <taxon>Bacillota</taxon>
        <taxon>Bacilli</taxon>
        <taxon>Lactobacillales</taxon>
        <taxon>Enterococcaceae</taxon>
        <taxon>Enterococcus</taxon>
    </lineage>
</organism>
<dbReference type="KEGG" id="erx:ATZ35_06780"/>